<evidence type="ECO:0000313" key="2">
    <source>
        <dbReference type="Proteomes" id="UP001165667"/>
    </source>
</evidence>
<dbReference type="Proteomes" id="UP001165667">
    <property type="component" value="Unassembled WGS sequence"/>
</dbReference>
<dbReference type="EMBL" id="JAMOIM010000005">
    <property type="protein sequence ID" value="MCW6508316.1"/>
    <property type="molecule type" value="Genomic_DNA"/>
</dbReference>
<proteinExistence type="predicted"/>
<name>A0AA41YTJ1_9HYPH</name>
<dbReference type="RefSeq" id="WP_282584683.1">
    <property type="nucleotide sequence ID" value="NZ_JAMOIM010000005.1"/>
</dbReference>
<organism evidence="1 2">
    <name type="scientific">Lichenifustis flavocetrariae</name>
    <dbReference type="NCBI Taxonomy" id="2949735"/>
    <lineage>
        <taxon>Bacteria</taxon>
        <taxon>Pseudomonadati</taxon>
        <taxon>Pseudomonadota</taxon>
        <taxon>Alphaproteobacteria</taxon>
        <taxon>Hyphomicrobiales</taxon>
        <taxon>Lichenihabitantaceae</taxon>
        <taxon>Lichenifustis</taxon>
    </lineage>
</organism>
<evidence type="ECO:0000313" key="1">
    <source>
        <dbReference type="EMBL" id="MCW6508316.1"/>
    </source>
</evidence>
<dbReference type="AlphaFoldDB" id="A0AA41YTJ1"/>
<accession>A0AA41YTJ1</accession>
<protein>
    <submittedName>
        <fullName evidence="1">Uncharacterized protein</fullName>
    </submittedName>
</protein>
<gene>
    <name evidence="1" type="ORF">M8523_09805</name>
</gene>
<sequence>MTRAEALAYNNGVEAVLAIARRTATAIAGTSRRRVHEDFAVAALNELAEAARGLLVPVPEDNESRRR</sequence>
<keyword evidence="2" id="KW-1185">Reference proteome</keyword>
<comment type="caution">
    <text evidence="1">The sequence shown here is derived from an EMBL/GenBank/DDBJ whole genome shotgun (WGS) entry which is preliminary data.</text>
</comment>
<reference evidence="1" key="1">
    <citation type="submission" date="2022-05" db="EMBL/GenBank/DDBJ databases">
        <authorList>
            <person name="Pankratov T."/>
        </authorList>
    </citation>
    <scope>NUCLEOTIDE SEQUENCE</scope>
    <source>
        <strain evidence="1">BP6-180914</strain>
    </source>
</reference>